<dbReference type="InterPro" id="IPR000873">
    <property type="entry name" value="AMP-dep_synth/lig_dom"/>
</dbReference>
<feature type="transmembrane region" description="Helical" evidence="3">
    <location>
        <begin position="201"/>
        <end position="222"/>
    </location>
</feature>
<dbReference type="InterPro" id="IPR042099">
    <property type="entry name" value="ANL_N_sf"/>
</dbReference>
<evidence type="ECO:0000256" key="2">
    <source>
        <dbReference type="ARBA" id="ARBA00023051"/>
    </source>
</evidence>
<protein>
    <recommendedName>
        <fullName evidence="4">AMP-dependent synthetase/ligase domain-containing protein</fullName>
    </recommendedName>
</protein>
<keyword evidence="2" id="KW-0587">Phenylpropanoid metabolism</keyword>
<evidence type="ECO:0000313" key="5">
    <source>
        <dbReference type="EMBL" id="KAK4350402.1"/>
    </source>
</evidence>
<evidence type="ECO:0000256" key="3">
    <source>
        <dbReference type="SAM" id="Phobius"/>
    </source>
</evidence>
<dbReference type="Gene3D" id="3.30.300.30">
    <property type="match status" value="1"/>
</dbReference>
<proteinExistence type="predicted"/>
<keyword evidence="3" id="KW-1133">Transmembrane helix</keyword>
<dbReference type="Pfam" id="PF00501">
    <property type="entry name" value="AMP-binding"/>
    <property type="match status" value="2"/>
</dbReference>
<comment type="pathway">
    <text evidence="1">Phytoalexin biosynthesis; 3,4',5-trihydroxystilbene biosynthesis; 3,4',5-trihydroxystilbene from trans-4-coumarate: step 1/2.</text>
</comment>
<dbReference type="PROSITE" id="PS00455">
    <property type="entry name" value="AMP_BINDING"/>
    <property type="match status" value="1"/>
</dbReference>
<dbReference type="SUPFAM" id="SSF56801">
    <property type="entry name" value="Acetyl-CoA synthetase-like"/>
    <property type="match status" value="1"/>
</dbReference>
<keyword evidence="3" id="KW-0472">Membrane</keyword>
<evidence type="ECO:0000313" key="6">
    <source>
        <dbReference type="Proteomes" id="UP001291623"/>
    </source>
</evidence>
<sequence length="556" mass="60448">MAHLQLSVTVEDIQALGISSDAAAQLHRKLTEIVATYGANAIKTWQHISQDLLTPDLPFSFHQMMYYGCYIHYGPDPPAWLPDPESAKLTNIGKLLERRGKELLGSRYKDPISSFSDFQEFSVSNLEVCWKIVFEEMNISFSVSPECILRESPLHPGGTCTKLTLEELRSAVWRVAYSIDTLGLEKGSAIAIDMPMDVNSVVIYLAIVIAGYVVVSFADSFAPTEISTRLMISKAKAIFTQEVEYIGVELPAEAFTNILFSSGTTGEPKAIPWTATTPLRAAADGWSHLNIGKGDVVAWPTNLGWMMGPLLVYCTLLNGATMALYNGSPLGSGFAKFVQDAKVTMLGVVPSIVRTWKSIDCAAVYDWSSICHFASTGEASGVDESLWLMGRAHYKPVIEICGGTEIGGGFIAGMPACNGKVLRRHGDVFERTSRGYYRAHGRADDTMNLGGVKVSSVEIEKVCNAVDESILETAAVAVPPPGGGPDKLVIAVVFKDFEGSGQFESIEGFVQLSFAEEIESSIQGFTYCSPSLPRTATNKVMRRALRQQFSQIGSKL</sequence>
<keyword evidence="6" id="KW-1185">Reference proteome</keyword>
<gene>
    <name evidence="5" type="ORF">RND71_029715</name>
</gene>
<feature type="domain" description="AMP-dependent synthetase/ligase" evidence="4">
    <location>
        <begin position="160"/>
        <end position="242"/>
    </location>
</feature>
<dbReference type="InterPro" id="IPR045851">
    <property type="entry name" value="AMP-bd_C_sf"/>
</dbReference>
<name>A0AAE1RGV1_9SOLA</name>
<dbReference type="Gene3D" id="3.40.50.12780">
    <property type="entry name" value="N-terminal domain of ligase-like"/>
    <property type="match status" value="1"/>
</dbReference>
<dbReference type="PANTHER" id="PTHR44378">
    <property type="entry name" value="ACYL-ACTIVATING ENZYME 17, PEROXISOMAL-RELATED"/>
    <property type="match status" value="1"/>
</dbReference>
<dbReference type="InterPro" id="IPR020845">
    <property type="entry name" value="AMP-binding_CS"/>
</dbReference>
<dbReference type="EMBL" id="JAVYJV010000016">
    <property type="protein sequence ID" value="KAK4350402.1"/>
    <property type="molecule type" value="Genomic_DNA"/>
</dbReference>
<accession>A0AAE1RGV1</accession>
<dbReference type="PANTHER" id="PTHR44378:SF5">
    <property type="entry name" value="ACYL-ACTIVATING ENZYME 17, PEROXISOMAL ISOFORM X1-RELATED"/>
    <property type="match status" value="1"/>
</dbReference>
<evidence type="ECO:0000256" key="1">
    <source>
        <dbReference type="ARBA" id="ARBA00004930"/>
    </source>
</evidence>
<comment type="caution">
    <text evidence="5">The sequence shown here is derived from an EMBL/GenBank/DDBJ whole genome shotgun (WGS) entry which is preliminary data.</text>
</comment>
<organism evidence="5 6">
    <name type="scientific">Anisodus tanguticus</name>
    <dbReference type="NCBI Taxonomy" id="243964"/>
    <lineage>
        <taxon>Eukaryota</taxon>
        <taxon>Viridiplantae</taxon>
        <taxon>Streptophyta</taxon>
        <taxon>Embryophyta</taxon>
        <taxon>Tracheophyta</taxon>
        <taxon>Spermatophyta</taxon>
        <taxon>Magnoliopsida</taxon>
        <taxon>eudicotyledons</taxon>
        <taxon>Gunneridae</taxon>
        <taxon>Pentapetalae</taxon>
        <taxon>asterids</taxon>
        <taxon>lamiids</taxon>
        <taxon>Solanales</taxon>
        <taxon>Solanaceae</taxon>
        <taxon>Solanoideae</taxon>
        <taxon>Hyoscyameae</taxon>
        <taxon>Anisodus</taxon>
    </lineage>
</organism>
<dbReference type="AlphaFoldDB" id="A0AAE1RGV1"/>
<dbReference type="GO" id="GO:0009698">
    <property type="term" value="P:phenylpropanoid metabolic process"/>
    <property type="evidence" value="ECO:0007669"/>
    <property type="project" value="UniProtKB-KW"/>
</dbReference>
<feature type="domain" description="AMP-dependent synthetase/ligase" evidence="4">
    <location>
        <begin position="250"/>
        <end position="412"/>
    </location>
</feature>
<dbReference type="Proteomes" id="UP001291623">
    <property type="component" value="Unassembled WGS sequence"/>
</dbReference>
<evidence type="ECO:0000259" key="4">
    <source>
        <dbReference type="Pfam" id="PF00501"/>
    </source>
</evidence>
<reference evidence="5" key="1">
    <citation type="submission" date="2023-12" db="EMBL/GenBank/DDBJ databases">
        <title>Genome assembly of Anisodus tanguticus.</title>
        <authorList>
            <person name="Wang Y.-J."/>
        </authorList>
    </citation>
    <scope>NUCLEOTIDE SEQUENCE</scope>
    <source>
        <strain evidence="5">KB-2021</strain>
        <tissue evidence="5">Leaf</tissue>
    </source>
</reference>
<keyword evidence="3" id="KW-0812">Transmembrane</keyword>